<dbReference type="OrthoDB" id="9767116at2"/>
<comment type="caution">
    <text evidence="3">The sequence shown here is derived from an EMBL/GenBank/DDBJ whole genome shotgun (WGS) entry which is preliminary data.</text>
</comment>
<dbReference type="InterPro" id="IPR002355">
    <property type="entry name" value="Cu_oxidase_Cu_BS"/>
</dbReference>
<dbReference type="Proteomes" id="UP000266178">
    <property type="component" value="Unassembled WGS sequence"/>
</dbReference>
<proteinExistence type="predicted"/>
<dbReference type="SUPFAM" id="SSF49503">
    <property type="entry name" value="Cupredoxins"/>
    <property type="match status" value="1"/>
</dbReference>
<protein>
    <recommendedName>
        <fullName evidence="5">Plastocyanin-like domain-containing protein</fullName>
    </recommendedName>
</protein>
<evidence type="ECO:0000256" key="2">
    <source>
        <dbReference type="SAM" id="MobiDB-lite"/>
    </source>
</evidence>
<evidence type="ECO:0000256" key="1">
    <source>
        <dbReference type="ARBA" id="ARBA00022723"/>
    </source>
</evidence>
<evidence type="ECO:0000313" key="4">
    <source>
        <dbReference type="Proteomes" id="UP000266178"/>
    </source>
</evidence>
<accession>A0A399FAY6</accession>
<dbReference type="Gene3D" id="2.60.40.420">
    <property type="entry name" value="Cupredoxins - blue copper proteins"/>
    <property type="match status" value="2"/>
</dbReference>
<keyword evidence="4" id="KW-1185">Reference proteome</keyword>
<reference evidence="3 4" key="1">
    <citation type="submission" date="2018-08" db="EMBL/GenBank/DDBJ databases">
        <title>Meiothermus granaticius genome AF-68 sequencing project.</title>
        <authorList>
            <person name="Da Costa M.S."/>
            <person name="Albuquerque L."/>
            <person name="Raposo P."/>
            <person name="Froufe H.J.C."/>
            <person name="Barroso C.S."/>
            <person name="Egas C."/>
        </authorList>
    </citation>
    <scope>NUCLEOTIDE SEQUENCE [LARGE SCALE GENOMIC DNA]</scope>
    <source>
        <strain evidence="3 4">AF-68</strain>
    </source>
</reference>
<feature type="region of interest" description="Disordered" evidence="2">
    <location>
        <begin position="1637"/>
        <end position="1664"/>
    </location>
</feature>
<dbReference type="GO" id="GO:0005507">
    <property type="term" value="F:copper ion binding"/>
    <property type="evidence" value="ECO:0007669"/>
    <property type="project" value="InterPro"/>
</dbReference>
<dbReference type="EMBL" id="QWLB01000031">
    <property type="protein sequence ID" value="RIH91821.1"/>
    <property type="molecule type" value="Genomic_DNA"/>
</dbReference>
<dbReference type="PROSITE" id="PS00080">
    <property type="entry name" value="MULTICOPPER_OXIDASE2"/>
    <property type="match status" value="1"/>
</dbReference>
<name>A0A399FAY6_9DEIN</name>
<sequence length="2028" mass="223063">MWRLFGALLVVLGFGLAQPRVVRVEVVALEEPLFYNRFGSVNPYGMIYALKHQVERIPGGKSERVPGLMCPGYARLKPGVRPRPLAIRANQGDILEITLENWLSPTPPDLSRCRPIPGKPSPYSNLLREPTRGEQSANWPRTRLVNLMIPGLQSVNERGEPSGLEPRCTGLAALPPGGRVTCYWRIPLPQPDPTHLGSAYLAAGAKLPTHLFFSQAAPAGGEGDGGSLVHGLFGTVNVEPQHSAWYRSQVTAGDLDQAWRPAPNPLDGGPALRPKALNYEALHPAPDPRRGIRAGDPVLRLTRPGSCSYRGASRECLELVYGDVTAVIWEGRLARTAAEQQSVAARLKGNPPAFREFTAVFHDELKTFYADAFTELARFPQLAGVRDGFAINYGASGMGSILIANRKGIGPSARCVDCFYEEFFLQSWANGDPALLEQYPEDPANVYHSYLNDRVEFRNLHAGPKETHVFHLHAHQWLSTGNENVGTYLDSQTIAPLQGFSYGIYHGGLKGWGQTDHHQAQGSGNRNRTPGDSIFHCHLYPHFAQGMWSLWRVHDVLEDGSRTLPDGQSRPGLSLAPLGGSARPGTDPYTGQRGPGTPIPALVPLPEQALPPLPTYGPEGFPGYPFYIPGRAGHRAPQPPLDFRYEDGGFSDAGLPRHLVLGGERGLAGLSAEQVKSLHRTDPVKRGTAALARALALADMSAELETARIQLLDNLGEPLERRAMLFHAGGRLAGSPLEGAPIRLTLQAADGRVLRQVNGQPRSGWSAGYAMPQANTPEQSLFSVNGAPPKPGAPFADPCGAPGSDEANPVIYRPEDGLKALKTIDPWARKDYFADPALRGFRQYQVSVVQLELVVNKAGWHDPQARINVLSDYAEAVEGKRRADQEPFFFRAESGECVSFFHTNRVPKELHRDDFQVKTPTDTIGQHIHLVKFDVLASDGSANGFNYEDGTFAPEAVHERKCAANRTGGAWVGHTRRTLPLDAPCRGDPGAIQKTLWKKKAFQTTVQRWFADPLITQGRMPYLADPNPHQQHQPQAKDRTLRTVFTHDHFAPSSIQQHGFYSALLVEPAGTQWQASDRGQNREHVEKAARNMQAFHLDPTRLPSLGREPLPLTEPIPLQKAPLQEQPIGSRALITGALDDQTHPDHREFALAVADFALLYDYSANPRPQQGLHRLLCEAEPRFSLGCRQAYPELARTPRGELPGQTLNRPFDRALVQTLEREAQALWQKHGAPVAPPEKPEAISTDHHDPYLINYRHEPLALRLGHVRPGQSAKAAFEPELTRCGAALGPENLRQERSWRHLRAGRFGDPAFVFSTPFHGDPCTPLLEAYEGEQVQIRLIQGAQEVQHMFALEGLHWKRVVDLDLRGELAEPPPGSPADAAYLERWRRYLGWLASRDNPEGRIAAQEIGISEHFEMQLPAFSNVDAGLGALDYLYHFGTLDALWNGAWGLLRTYNGTTALDPSRCANFGPEELLTWRQVLFKPALAALCRDTEGGRPTIGQRLIPLPRNPQGRLQLTNGGRFGLLNPEGLPCTESTPFGAVAVRVERLQRLLNKPGLNLYDRASGLLDPDALVMLPLHPAQYAKLRSDPSWPTLEAALREQYANLERLEPFVLRVNAGECAALEVYNALLGPGDEAFRLPEQSGLPSRSDSRPQAFNQQRPSFLPDRVGDAELPRIVPLNVPGNHLNPLNLRPSSEIAFSIPVVYTRPGSHMVGVNTRRWVDNAWPRGANSNVLGSFRLEFYAGLLEQGRGLRDTNGQPICGPEETCLRAVPYAFGALPIKPLGDVLGHGVHGLLGMVVVEPQQAIVLNPQNRRVPLAERHLQGLSAQVLYPGPGGWRSFRELALVYQDGLNLHQARPDGRTTPLPDCRVCDDSYDLGEKGLNYRSAPLWARLNPSLGPLTDLNTQSLPPGFFRPAYKPLPTSTFVANPGEQLVLRVVQPVGRARQRTLVLSGYGYEDMLPEFGSPHSALVSVGKGLSAWLQEPAYSGCFLYRDGPTLMLSSGVWGLLVVRNPDGSLPWCAQSRPQNP</sequence>
<keyword evidence="1" id="KW-0479">Metal-binding</keyword>
<feature type="region of interest" description="Disordered" evidence="2">
    <location>
        <begin position="562"/>
        <end position="595"/>
    </location>
</feature>
<gene>
    <name evidence="3" type="ORF">Mgrana_02257</name>
</gene>
<dbReference type="RefSeq" id="WP_119357729.1">
    <property type="nucleotide sequence ID" value="NZ_BJXM01000001.1"/>
</dbReference>
<evidence type="ECO:0008006" key="5">
    <source>
        <dbReference type="Google" id="ProtNLM"/>
    </source>
</evidence>
<dbReference type="InterPro" id="IPR008972">
    <property type="entry name" value="Cupredoxin"/>
</dbReference>
<evidence type="ECO:0000313" key="3">
    <source>
        <dbReference type="EMBL" id="RIH91821.1"/>
    </source>
</evidence>
<organism evidence="3 4">
    <name type="scientific">Meiothermus granaticius NBRC 107808</name>
    <dbReference type="NCBI Taxonomy" id="1227551"/>
    <lineage>
        <taxon>Bacteria</taxon>
        <taxon>Thermotogati</taxon>
        <taxon>Deinococcota</taxon>
        <taxon>Deinococci</taxon>
        <taxon>Thermales</taxon>
        <taxon>Thermaceae</taxon>
        <taxon>Meiothermus</taxon>
    </lineage>
</organism>
<feature type="compositionally biased region" description="Polar residues" evidence="2">
    <location>
        <begin position="1644"/>
        <end position="1661"/>
    </location>
</feature>